<feature type="transmembrane region" description="Helical" evidence="4">
    <location>
        <begin position="371"/>
        <end position="389"/>
    </location>
</feature>
<dbReference type="Pfam" id="PF13641">
    <property type="entry name" value="Glyco_tranf_2_3"/>
    <property type="match status" value="1"/>
</dbReference>
<evidence type="ECO:0000256" key="3">
    <source>
        <dbReference type="ARBA" id="ARBA00022679"/>
    </source>
</evidence>
<dbReference type="PANTHER" id="PTHR43630">
    <property type="entry name" value="POLY-BETA-1,6-N-ACETYL-D-GLUCOSAMINE SYNTHASE"/>
    <property type="match status" value="1"/>
</dbReference>
<dbReference type="EMBL" id="QREV01000012">
    <property type="protein sequence ID" value="RDU49781.1"/>
    <property type="molecule type" value="Genomic_DNA"/>
</dbReference>
<gene>
    <name evidence="6" type="ORF">DWU89_07090</name>
    <name evidence="5" type="ORF">H8784_06925</name>
</gene>
<dbReference type="AlphaFoldDB" id="A0A3D8HFV9"/>
<protein>
    <submittedName>
        <fullName evidence="6">Glycosyltransferase</fullName>
    </submittedName>
</protein>
<keyword evidence="4" id="KW-0812">Transmembrane</keyword>
<feature type="transmembrane region" description="Helical" evidence="4">
    <location>
        <begin position="24"/>
        <end position="45"/>
    </location>
</feature>
<evidence type="ECO:0000256" key="1">
    <source>
        <dbReference type="ARBA" id="ARBA00006739"/>
    </source>
</evidence>
<dbReference type="RefSeq" id="WP_115498949.1">
    <property type="nucleotide sequence ID" value="NZ_JACRTI010000012.1"/>
</dbReference>
<dbReference type="GO" id="GO:0016757">
    <property type="term" value="F:glycosyltransferase activity"/>
    <property type="evidence" value="ECO:0007669"/>
    <property type="project" value="UniProtKB-KW"/>
</dbReference>
<evidence type="ECO:0000313" key="7">
    <source>
        <dbReference type="Proteomes" id="UP000256321"/>
    </source>
</evidence>
<evidence type="ECO:0000256" key="4">
    <source>
        <dbReference type="SAM" id="Phobius"/>
    </source>
</evidence>
<keyword evidence="4" id="KW-0472">Membrane</keyword>
<keyword evidence="8" id="KW-1185">Reference proteome</keyword>
<evidence type="ECO:0000313" key="8">
    <source>
        <dbReference type="Proteomes" id="UP000629596"/>
    </source>
</evidence>
<dbReference type="Proteomes" id="UP000256321">
    <property type="component" value="Unassembled WGS sequence"/>
</dbReference>
<evidence type="ECO:0000313" key="5">
    <source>
        <dbReference type="EMBL" id="MBC8601455.1"/>
    </source>
</evidence>
<accession>A0A3D8HFV9</accession>
<reference evidence="5 8" key="2">
    <citation type="submission" date="2020-08" db="EMBL/GenBank/DDBJ databases">
        <title>Genome public.</title>
        <authorList>
            <person name="Liu C."/>
            <person name="Sun Q."/>
        </authorList>
    </citation>
    <scope>NUCLEOTIDE SEQUENCE [LARGE SCALE GENOMIC DNA]</scope>
    <source>
        <strain evidence="5 8">426_9</strain>
    </source>
</reference>
<dbReference type="PANTHER" id="PTHR43630:SF1">
    <property type="entry name" value="POLY-BETA-1,6-N-ACETYL-D-GLUCOSAMINE SYNTHASE"/>
    <property type="match status" value="1"/>
</dbReference>
<organism evidence="6 7">
    <name type="scientific">Parabacteroides acidifaciens</name>
    <dbReference type="NCBI Taxonomy" id="2290935"/>
    <lineage>
        <taxon>Bacteria</taxon>
        <taxon>Pseudomonadati</taxon>
        <taxon>Bacteroidota</taxon>
        <taxon>Bacteroidia</taxon>
        <taxon>Bacteroidales</taxon>
        <taxon>Tannerellaceae</taxon>
        <taxon>Parabacteroides</taxon>
    </lineage>
</organism>
<keyword evidence="2" id="KW-0328">Glycosyltransferase</keyword>
<feature type="transmembrane region" description="Helical" evidence="4">
    <location>
        <begin position="320"/>
        <end position="338"/>
    </location>
</feature>
<dbReference type="Gene3D" id="3.90.550.10">
    <property type="entry name" value="Spore Coat Polysaccharide Biosynthesis Protein SpsA, Chain A"/>
    <property type="match status" value="1"/>
</dbReference>
<dbReference type="Proteomes" id="UP000629596">
    <property type="component" value="Unassembled WGS sequence"/>
</dbReference>
<keyword evidence="4" id="KW-1133">Transmembrane helix</keyword>
<dbReference type="EMBL" id="JACRTI010000012">
    <property type="protein sequence ID" value="MBC8601455.1"/>
    <property type="molecule type" value="Genomic_DNA"/>
</dbReference>
<feature type="transmembrane region" description="Helical" evidence="4">
    <location>
        <begin position="344"/>
        <end position="364"/>
    </location>
</feature>
<keyword evidence="3 6" id="KW-0808">Transferase</keyword>
<proteinExistence type="inferred from homology"/>
<evidence type="ECO:0000256" key="2">
    <source>
        <dbReference type="ARBA" id="ARBA00022676"/>
    </source>
</evidence>
<dbReference type="InterPro" id="IPR029044">
    <property type="entry name" value="Nucleotide-diphossugar_trans"/>
</dbReference>
<reference evidence="6 7" key="1">
    <citation type="submission" date="2018-07" db="EMBL/GenBank/DDBJ databases">
        <title>Parabacteroides acidifaciens nov. sp., isolated from human feces.</title>
        <authorList>
            <person name="Wang Y.J."/>
        </authorList>
    </citation>
    <scope>NUCLEOTIDE SEQUENCE [LARGE SCALE GENOMIC DNA]</scope>
    <source>
        <strain evidence="6 7">426-9</strain>
    </source>
</reference>
<evidence type="ECO:0000313" key="6">
    <source>
        <dbReference type="EMBL" id="RDU49781.1"/>
    </source>
</evidence>
<name>A0A3D8HFV9_9BACT</name>
<dbReference type="SUPFAM" id="SSF53448">
    <property type="entry name" value="Nucleotide-diphospho-sugar transferases"/>
    <property type="match status" value="1"/>
</dbReference>
<sequence>MDFEYEINKWWLSYGDKLIEYADAIIFLLFLIAVLYIFIFSLASLKKIKNKYPPARKKHRFVVLFPAYQEDAVIINSVCSFMEQDYPSYMYELIVIADKMQERTMQTLKALPSITVLEVQYAQSTKTNALRLAMDYLSTKEEKCDMVVIMDADNIVNSSFLNKLNDAYYSGCLAIQTHRVAKNRNTNTAVLDAVSEEINNSIFRSGHTRLGFSSALIGSGMAFDYDWLRQYIYKAAHVGVDKQLEAMLLSQNIYIEFLEDVYTYDEKIQKKGQFYEQRRRWIATQFTNLFSGLWKLPRAFFSGNWDYCDKLLQWMMPPRVILLGFLIIFSFITTWYDWALSLKWWGITFVLIFSFFMAIPDYLVDKRFRKAIFSLPILFLLMFFNLFRLRGANKEFIHTAHSDHSSDTN</sequence>
<comment type="caution">
    <text evidence="6">The sequence shown here is derived from an EMBL/GenBank/DDBJ whole genome shotgun (WGS) entry which is preliminary data.</text>
</comment>
<comment type="similarity">
    <text evidence="1">Belongs to the glycosyltransferase 2 family.</text>
</comment>